<comment type="subcellular location">
    <subcellularLocation>
        <location evidence="1">Cell membrane</location>
        <topology evidence="1">Multi-pass membrane protein</topology>
    </subcellularLocation>
</comment>
<dbReference type="InterPro" id="IPR052031">
    <property type="entry name" value="Membrane_Transporter-Flippase"/>
</dbReference>
<feature type="transmembrane region" description="Helical" evidence="7">
    <location>
        <begin position="94"/>
        <end position="115"/>
    </location>
</feature>
<keyword evidence="6 7" id="KW-0472">Membrane</keyword>
<organism evidence="8 9">
    <name type="scientific">Listeria booriae</name>
    <dbReference type="NCBI Taxonomy" id="1552123"/>
    <lineage>
        <taxon>Bacteria</taxon>
        <taxon>Bacillati</taxon>
        <taxon>Bacillota</taxon>
        <taxon>Bacilli</taxon>
        <taxon>Bacillales</taxon>
        <taxon>Listeriaceae</taxon>
        <taxon>Listeria</taxon>
    </lineage>
</organism>
<evidence type="ECO:0000256" key="5">
    <source>
        <dbReference type="ARBA" id="ARBA00022989"/>
    </source>
</evidence>
<dbReference type="GO" id="GO:0042910">
    <property type="term" value="F:xenobiotic transmembrane transporter activity"/>
    <property type="evidence" value="ECO:0007669"/>
    <property type="project" value="InterPro"/>
</dbReference>
<evidence type="ECO:0000256" key="1">
    <source>
        <dbReference type="ARBA" id="ARBA00004651"/>
    </source>
</evidence>
<proteinExistence type="predicted"/>
<accession>A0A7X0WFK8</accession>
<keyword evidence="5 7" id="KW-1133">Transmembrane helix</keyword>
<evidence type="ECO:0000256" key="6">
    <source>
        <dbReference type="ARBA" id="ARBA00023136"/>
    </source>
</evidence>
<keyword evidence="2" id="KW-0813">Transport</keyword>
<dbReference type="AlphaFoldDB" id="A0A7X0WFK8"/>
<comment type="caution">
    <text evidence="8">The sequence shown here is derived from an EMBL/GenBank/DDBJ whole genome shotgun (WGS) entry which is preliminary data.</text>
</comment>
<gene>
    <name evidence="8" type="ORF">HB759_13250</name>
</gene>
<feature type="transmembrane region" description="Helical" evidence="7">
    <location>
        <begin position="315"/>
        <end position="337"/>
    </location>
</feature>
<dbReference type="InterPro" id="IPR002528">
    <property type="entry name" value="MATE_fam"/>
</dbReference>
<keyword evidence="4 7" id="KW-0812">Transmembrane</keyword>
<feature type="transmembrane region" description="Helical" evidence="7">
    <location>
        <begin position="416"/>
        <end position="433"/>
    </location>
</feature>
<feature type="transmembrane region" description="Helical" evidence="7">
    <location>
        <begin position="15"/>
        <end position="33"/>
    </location>
</feature>
<dbReference type="NCBIfam" id="TIGR00797">
    <property type="entry name" value="matE"/>
    <property type="match status" value="1"/>
</dbReference>
<feature type="transmembrane region" description="Helical" evidence="7">
    <location>
        <begin position="357"/>
        <end position="376"/>
    </location>
</feature>
<evidence type="ECO:0000256" key="4">
    <source>
        <dbReference type="ARBA" id="ARBA00022692"/>
    </source>
</evidence>
<name>A0A7X0WFK8_9LIST</name>
<dbReference type="EMBL" id="JAAROL010000005">
    <property type="protein sequence ID" value="MBC1332910.1"/>
    <property type="molecule type" value="Genomic_DNA"/>
</dbReference>
<dbReference type="GO" id="GO:0005886">
    <property type="term" value="C:plasma membrane"/>
    <property type="evidence" value="ECO:0007669"/>
    <property type="project" value="UniProtKB-SubCell"/>
</dbReference>
<feature type="transmembrane region" description="Helical" evidence="7">
    <location>
        <begin position="388"/>
        <end position="410"/>
    </location>
</feature>
<protein>
    <submittedName>
        <fullName evidence="8">MATE family efflux transporter</fullName>
    </submittedName>
</protein>
<dbReference type="RefSeq" id="WP_185374625.1">
    <property type="nucleotide sequence ID" value="NZ_JAARNB010000005.1"/>
</dbReference>
<feature type="transmembrane region" description="Helical" evidence="7">
    <location>
        <begin position="62"/>
        <end position="82"/>
    </location>
</feature>
<keyword evidence="3" id="KW-1003">Cell membrane</keyword>
<dbReference type="CDD" id="cd13138">
    <property type="entry name" value="MATE_yoeA_like"/>
    <property type="match status" value="1"/>
</dbReference>
<dbReference type="Proteomes" id="UP000532866">
    <property type="component" value="Unassembled WGS sequence"/>
</dbReference>
<dbReference type="PANTHER" id="PTHR43549:SF3">
    <property type="entry name" value="MULTIDRUG RESISTANCE PROTEIN YPNP-RELATED"/>
    <property type="match status" value="1"/>
</dbReference>
<evidence type="ECO:0000256" key="2">
    <source>
        <dbReference type="ARBA" id="ARBA00022448"/>
    </source>
</evidence>
<dbReference type="GO" id="GO:0015297">
    <property type="term" value="F:antiporter activity"/>
    <property type="evidence" value="ECO:0007669"/>
    <property type="project" value="InterPro"/>
</dbReference>
<dbReference type="InterPro" id="IPR048279">
    <property type="entry name" value="MdtK-like"/>
</dbReference>
<reference evidence="8 9" key="1">
    <citation type="submission" date="2020-03" db="EMBL/GenBank/DDBJ databases">
        <title>Soil Listeria distribution.</title>
        <authorList>
            <person name="Liao J."/>
            <person name="Wiedmann M."/>
        </authorList>
    </citation>
    <scope>NUCLEOTIDE SEQUENCE [LARGE SCALE GENOMIC DNA]</scope>
    <source>
        <strain evidence="8 9">FSL L7-1833</strain>
    </source>
</reference>
<evidence type="ECO:0000256" key="3">
    <source>
        <dbReference type="ARBA" id="ARBA00022475"/>
    </source>
</evidence>
<dbReference type="Pfam" id="PF01554">
    <property type="entry name" value="MatE"/>
    <property type="match status" value="2"/>
</dbReference>
<feature type="transmembrane region" description="Helical" evidence="7">
    <location>
        <begin position="135"/>
        <end position="160"/>
    </location>
</feature>
<dbReference type="PANTHER" id="PTHR43549">
    <property type="entry name" value="MULTIDRUG RESISTANCE PROTEIN YPNP-RELATED"/>
    <property type="match status" value="1"/>
</dbReference>
<feature type="transmembrane region" description="Helical" evidence="7">
    <location>
        <begin position="167"/>
        <end position="190"/>
    </location>
</feature>
<feature type="transmembrane region" description="Helical" evidence="7">
    <location>
        <begin position="196"/>
        <end position="215"/>
    </location>
</feature>
<evidence type="ECO:0000313" key="8">
    <source>
        <dbReference type="EMBL" id="MBC1332910.1"/>
    </source>
</evidence>
<sequence>MANIKDMTTGNPTKIIFYFAMPMLIGNLFQQFYTMVDAMIVGKFVGVNALAAVGATNALNFFIISLVIGLMSGVSVVVAQYFGFQDYHRLKQVIATASIMIGLVSVVLTIIGIALAKPLLLLLQTPKEILDDSVLFMTTLFIGILPMGLYNGVSAILRALGNSITPLYFLIISSLLNIALSFLFVVGFGLGVAGAAWATVVSQLVSAILCIIYGYRHVPYMRLKKNDLHFDRAIFKEIFRIALPSALQGSFISIGNMAIQGLINSFGATVVAAYTAASRIDSLTYQPGIAFGAASSMFAGQNMGAGKIDRVKEGFWSGIKVVTIVSLAITVLVQIFAHQFLTLFLDSSATEALSIGTGYLKIVSLFYVVVGILFVVRETLRGTGDAIVPLWMGIFELASRLAIGFILSQFLGYMGLWWATPVAWVSATMLGLWRYKSGRWMRKAVIKKDV</sequence>
<dbReference type="PIRSF" id="PIRSF006603">
    <property type="entry name" value="DinF"/>
    <property type="match status" value="1"/>
</dbReference>
<evidence type="ECO:0000256" key="7">
    <source>
        <dbReference type="SAM" id="Phobius"/>
    </source>
</evidence>
<evidence type="ECO:0000313" key="9">
    <source>
        <dbReference type="Proteomes" id="UP000532866"/>
    </source>
</evidence>